<reference evidence="1 2" key="1">
    <citation type="submission" date="2024-06" db="EMBL/GenBank/DDBJ databases">
        <title>The Natural Products Discovery Center: Release of the First 8490 Sequenced Strains for Exploring Actinobacteria Biosynthetic Diversity.</title>
        <authorList>
            <person name="Kalkreuter E."/>
            <person name="Kautsar S.A."/>
            <person name="Yang D."/>
            <person name="Bader C.D."/>
            <person name="Teijaro C.N."/>
            <person name="Fluegel L."/>
            <person name="Davis C.M."/>
            <person name="Simpson J.R."/>
            <person name="Lauterbach L."/>
            <person name="Steele A.D."/>
            <person name="Gui C."/>
            <person name="Meng S."/>
            <person name="Li G."/>
            <person name="Viehrig K."/>
            <person name="Ye F."/>
            <person name="Su P."/>
            <person name="Kiefer A.F."/>
            <person name="Nichols A."/>
            <person name="Cepeda A.J."/>
            <person name="Yan W."/>
            <person name="Fan B."/>
            <person name="Jiang Y."/>
            <person name="Adhikari A."/>
            <person name="Zheng C.-J."/>
            <person name="Schuster L."/>
            <person name="Cowan T.M."/>
            <person name="Smanski M.J."/>
            <person name="Chevrette M.G."/>
            <person name="De Carvalho L.P.S."/>
            <person name="Shen B."/>
        </authorList>
    </citation>
    <scope>NUCLEOTIDE SEQUENCE [LARGE SCALE GENOMIC DNA]</scope>
    <source>
        <strain evidence="1 2">NPDC049574</strain>
    </source>
</reference>
<dbReference type="Proteomes" id="UP001552427">
    <property type="component" value="Unassembled WGS sequence"/>
</dbReference>
<gene>
    <name evidence="1" type="ORF">AB0K40_03070</name>
</gene>
<name>A0ABV3GW19_9ACTN</name>
<evidence type="ECO:0000313" key="2">
    <source>
        <dbReference type="Proteomes" id="UP001552427"/>
    </source>
</evidence>
<accession>A0ABV3GW19</accession>
<evidence type="ECO:0000313" key="1">
    <source>
        <dbReference type="EMBL" id="MEV4284464.1"/>
    </source>
</evidence>
<dbReference type="EMBL" id="JBFARM010000001">
    <property type="protein sequence ID" value="MEV4284464.1"/>
    <property type="molecule type" value="Genomic_DNA"/>
</dbReference>
<dbReference type="RefSeq" id="WP_364444843.1">
    <property type="nucleotide sequence ID" value="NZ_JBFARM010000001.1"/>
</dbReference>
<comment type="caution">
    <text evidence="1">The sequence shown here is derived from an EMBL/GenBank/DDBJ whole genome shotgun (WGS) entry which is preliminary data.</text>
</comment>
<keyword evidence="2" id="KW-1185">Reference proteome</keyword>
<sequence>MDLLAYEESTVLPLVQRHLSVASLQEAEQAAWQALGRLGPAVTLPRLALPWLALSSLALSSLALPWLAHDTPRDELGHVLAHTGGPIARVLLALTRRRFERERHVAFRWL</sequence>
<organism evidence="1 2">
    <name type="scientific">Nonomuraea bangladeshensis</name>
    <dbReference type="NCBI Taxonomy" id="404385"/>
    <lineage>
        <taxon>Bacteria</taxon>
        <taxon>Bacillati</taxon>
        <taxon>Actinomycetota</taxon>
        <taxon>Actinomycetes</taxon>
        <taxon>Streptosporangiales</taxon>
        <taxon>Streptosporangiaceae</taxon>
        <taxon>Nonomuraea</taxon>
    </lineage>
</organism>
<proteinExistence type="predicted"/>
<protein>
    <submittedName>
        <fullName evidence="1">Uncharacterized protein</fullName>
    </submittedName>
</protein>